<gene>
    <name evidence="2" type="ORF">PY32053_03275</name>
</gene>
<evidence type="ECO:0008006" key="4">
    <source>
        <dbReference type="Google" id="ProtNLM"/>
    </source>
</evidence>
<evidence type="ECO:0000313" key="2">
    <source>
        <dbReference type="EMBL" id="AYF02849.1"/>
    </source>
</evidence>
<sequence>MQRKFWNVGLILAPAILTAGCAVDAASCDPNRVADVLTSAACSNQGMYQQRRANLGGNLNTLLAEVEKERMAISRANSRVRELQAGQRLSAAQSRNVSREIAALNNDVDRLSASNGNPAQQARLRQQIAQRKEAVNAYANTAVF</sequence>
<dbReference type="AlphaFoldDB" id="A0A386URD6"/>
<evidence type="ECO:0000256" key="1">
    <source>
        <dbReference type="SAM" id="SignalP"/>
    </source>
</evidence>
<accession>A0A386URD6</accession>
<dbReference type="EMBL" id="CP031078">
    <property type="protein sequence ID" value="AYF02849.1"/>
    <property type="molecule type" value="Genomic_DNA"/>
</dbReference>
<feature type="chain" id="PRO_5017370069" description="Lipoprotein" evidence="1">
    <location>
        <begin position="26"/>
        <end position="144"/>
    </location>
</feature>
<proteinExistence type="predicted"/>
<reference evidence="3" key="1">
    <citation type="submission" date="2018-07" db="EMBL/GenBank/DDBJ databases">
        <title>Genome Structure of the Opportunistic Pathogen Paracoccus yeei (Alphaproteobacteria) and Identification of Putative Virulence Factors.</title>
        <authorList>
            <person name="Lasek R."/>
            <person name="Szuplewska M."/>
            <person name="Mitura M."/>
            <person name="Decewicz P."/>
            <person name="Chmielowska C."/>
            <person name="Pawlot A."/>
            <person name="Sentkowska D."/>
            <person name="Czarnecki J."/>
            <person name="Bartosik D."/>
        </authorList>
    </citation>
    <scope>NUCLEOTIDE SEQUENCE [LARGE SCALE GENOMIC DNA]</scope>
    <source>
        <strain evidence="3">CCUG 32053</strain>
    </source>
</reference>
<dbReference type="RefSeq" id="WP_120443174.1">
    <property type="nucleotide sequence ID" value="NZ_CP031078.1"/>
</dbReference>
<name>A0A386URD6_9RHOB</name>
<organism evidence="2 3">
    <name type="scientific">Paracoccus yeei</name>
    <dbReference type="NCBI Taxonomy" id="147645"/>
    <lineage>
        <taxon>Bacteria</taxon>
        <taxon>Pseudomonadati</taxon>
        <taxon>Pseudomonadota</taxon>
        <taxon>Alphaproteobacteria</taxon>
        <taxon>Rhodobacterales</taxon>
        <taxon>Paracoccaceae</taxon>
        <taxon>Paracoccus</taxon>
    </lineage>
</organism>
<feature type="signal peptide" evidence="1">
    <location>
        <begin position="1"/>
        <end position="25"/>
    </location>
</feature>
<evidence type="ECO:0000313" key="3">
    <source>
        <dbReference type="Proteomes" id="UP000272010"/>
    </source>
</evidence>
<dbReference type="PROSITE" id="PS51257">
    <property type="entry name" value="PROKAR_LIPOPROTEIN"/>
    <property type="match status" value="1"/>
</dbReference>
<protein>
    <recommendedName>
        <fullName evidence="4">Lipoprotein</fullName>
    </recommendedName>
</protein>
<dbReference type="Proteomes" id="UP000272010">
    <property type="component" value="Chromosome"/>
</dbReference>
<keyword evidence="1" id="KW-0732">Signal</keyword>